<evidence type="ECO:0000256" key="1">
    <source>
        <dbReference type="ARBA" id="ARBA00005439"/>
    </source>
</evidence>
<dbReference type="GO" id="GO:0005829">
    <property type="term" value="C:cytosol"/>
    <property type="evidence" value="ECO:0007669"/>
    <property type="project" value="TreeGrafter"/>
</dbReference>
<evidence type="ECO:0000256" key="4">
    <source>
        <dbReference type="HAMAP-Rule" id="MF_00080"/>
    </source>
</evidence>
<dbReference type="GO" id="GO:0043022">
    <property type="term" value="F:ribosome binding"/>
    <property type="evidence" value="ECO:0007669"/>
    <property type="project" value="TreeGrafter"/>
</dbReference>
<sequence>MKRDSSKGASKKALTNDQITHDPVRLIGADGEQVGIVPLSEARAAAEAASMDLVLIADSDPAVCKIMDYGKHVFEAKKQKAAQKKKQKRTQIKEMKFRPGTEEGDYQVKLRNLTRFLENGDKAKVTLRFRGREMAHQEIGLELLKRVEADLIELGSVEQFPKMEGRQMTMVIAPKKKN</sequence>
<gene>
    <name evidence="4 9" type="primary">infC</name>
    <name evidence="9" type="ORF">FVW59_19220</name>
</gene>
<evidence type="ECO:0000313" key="9">
    <source>
        <dbReference type="EMBL" id="TXS88966.1"/>
    </source>
</evidence>
<evidence type="ECO:0000259" key="7">
    <source>
        <dbReference type="Pfam" id="PF00707"/>
    </source>
</evidence>
<dbReference type="GO" id="GO:0003743">
    <property type="term" value="F:translation initiation factor activity"/>
    <property type="evidence" value="ECO:0007669"/>
    <property type="project" value="UniProtKB-UniRule"/>
</dbReference>
<comment type="similarity">
    <text evidence="1 4">Belongs to the IF-3 family.</text>
</comment>
<dbReference type="GO" id="GO:0032790">
    <property type="term" value="P:ribosome disassembly"/>
    <property type="evidence" value="ECO:0007669"/>
    <property type="project" value="TreeGrafter"/>
</dbReference>
<dbReference type="InterPro" id="IPR001288">
    <property type="entry name" value="Translation_initiation_fac_3"/>
</dbReference>
<dbReference type="AlphaFoldDB" id="A0A5C8ZK30"/>
<evidence type="ECO:0000313" key="10">
    <source>
        <dbReference type="Proteomes" id="UP000321933"/>
    </source>
</evidence>
<keyword evidence="2 4" id="KW-0396">Initiation factor</keyword>
<feature type="region of interest" description="Disordered" evidence="6">
    <location>
        <begin position="1"/>
        <end position="20"/>
    </location>
</feature>
<dbReference type="Pfam" id="PF00707">
    <property type="entry name" value="IF3_C"/>
    <property type="match status" value="1"/>
</dbReference>
<evidence type="ECO:0000259" key="8">
    <source>
        <dbReference type="Pfam" id="PF05198"/>
    </source>
</evidence>
<feature type="domain" description="Translation initiation factor 3 N-terminal" evidence="8">
    <location>
        <begin position="15"/>
        <end position="81"/>
    </location>
</feature>
<dbReference type="PANTHER" id="PTHR10938">
    <property type="entry name" value="TRANSLATION INITIATION FACTOR IF-3"/>
    <property type="match status" value="1"/>
</dbReference>
<keyword evidence="10" id="KW-1185">Reference proteome</keyword>
<dbReference type="FunFam" id="3.30.110.10:FF:000001">
    <property type="entry name" value="Translation initiation factor IF-3"/>
    <property type="match status" value="1"/>
</dbReference>
<keyword evidence="3 4" id="KW-0648">Protein biosynthesis</keyword>
<reference evidence="9 10" key="1">
    <citation type="submission" date="2019-08" db="EMBL/GenBank/DDBJ databases">
        <title>Parahaliea maris sp. nov., isolated from the surface seawater.</title>
        <authorList>
            <person name="Liu Y."/>
        </authorList>
    </citation>
    <scope>NUCLEOTIDE SEQUENCE [LARGE SCALE GENOMIC DNA]</scope>
    <source>
        <strain evidence="9 10">S2-26</strain>
    </source>
</reference>
<dbReference type="NCBIfam" id="TIGR00168">
    <property type="entry name" value="infC"/>
    <property type="match status" value="1"/>
</dbReference>
<dbReference type="InterPro" id="IPR019814">
    <property type="entry name" value="Translation_initiation_fac_3_N"/>
</dbReference>
<dbReference type="InterPro" id="IPR019815">
    <property type="entry name" value="Translation_initiation_fac_3_C"/>
</dbReference>
<comment type="subunit">
    <text evidence="4">Monomer.</text>
</comment>
<evidence type="ECO:0000256" key="6">
    <source>
        <dbReference type="SAM" id="MobiDB-lite"/>
    </source>
</evidence>
<proteinExistence type="inferred from homology"/>
<dbReference type="Proteomes" id="UP000321933">
    <property type="component" value="Unassembled WGS sequence"/>
</dbReference>
<dbReference type="OrthoDB" id="9806014at2"/>
<accession>A0A5C8ZK30</accession>
<evidence type="ECO:0000256" key="3">
    <source>
        <dbReference type="ARBA" id="ARBA00022917"/>
    </source>
</evidence>
<organism evidence="9 10">
    <name type="scientific">Parahaliea aestuarii</name>
    <dbReference type="NCBI Taxonomy" id="1852021"/>
    <lineage>
        <taxon>Bacteria</taxon>
        <taxon>Pseudomonadati</taxon>
        <taxon>Pseudomonadota</taxon>
        <taxon>Gammaproteobacteria</taxon>
        <taxon>Cellvibrionales</taxon>
        <taxon>Halieaceae</taxon>
        <taxon>Parahaliea</taxon>
    </lineage>
</organism>
<comment type="caution">
    <text evidence="9">The sequence shown here is derived from an EMBL/GenBank/DDBJ whole genome shotgun (WGS) entry which is preliminary data.</text>
</comment>
<comment type="subcellular location">
    <subcellularLocation>
        <location evidence="4">Cytoplasm</location>
    </subcellularLocation>
</comment>
<protein>
    <recommendedName>
        <fullName evidence="4 5">Translation initiation factor IF-3</fullName>
    </recommendedName>
</protein>
<dbReference type="InterPro" id="IPR036788">
    <property type="entry name" value="T_IF-3_C_sf"/>
</dbReference>
<dbReference type="EMBL" id="VRYZ01000012">
    <property type="protein sequence ID" value="TXS88966.1"/>
    <property type="molecule type" value="Genomic_DNA"/>
</dbReference>
<name>A0A5C8ZK30_9GAMM</name>
<dbReference type="RefSeq" id="WP_148066011.1">
    <property type="nucleotide sequence ID" value="NZ_VRYZ01000012.1"/>
</dbReference>
<dbReference type="PANTHER" id="PTHR10938:SF0">
    <property type="entry name" value="TRANSLATION INITIATION FACTOR IF-3, MITOCHONDRIAL"/>
    <property type="match status" value="1"/>
</dbReference>
<dbReference type="SUPFAM" id="SSF54364">
    <property type="entry name" value="Translation initiation factor IF3, N-terminal domain"/>
    <property type="match status" value="1"/>
</dbReference>
<dbReference type="HAMAP" id="MF_00080">
    <property type="entry name" value="IF_3"/>
    <property type="match status" value="1"/>
</dbReference>
<evidence type="ECO:0000256" key="2">
    <source>
        <dbReference type="ARBA" id="ARBA00022540"/>
    </source>
</evidence>
<dbReference type="SUPFAM" id="SSF55200">
    <property type="entry name" value="Translation initiation factor IF3, C-terminal domain"/>
    <property type="match status" value="1"/>
</dbReference>
<feature type="domain" description="Translation initiation factor 3 C-terminal" evidence="7">
    <location>
        <begin position="90"/>
        <end position="175"/>
    </location>
</feature>
<comment type="function">
    <text evidence="4">IF-3 binds to the 30S ribosomal subunit and shifts the equilibrium between 70S ribosomes and their 50S and 30S subunits in favor of the free subunits, thus enhancing the availability of 30S subunits on which protein synthesis initiation begins.</text>
</comment>
<dbReference type="InterPro" id="IPR036787">
    <property type="entry name" value="T_IF-3_N_sf"/>
</dbReference>
<dbReference type="Gene3D" id="3.30.110.10">
    <property type="entry name" value="Translation initiation factor 3 (IF-3), C-terminal domain"/>
    <property type="match status" value="1"/>
</dbReference>
<dbReference type="Gene3D" id="3.10.20.80">
    <property type="entry name" value="Translation initiation factor 3 (IF-3), N-terminal domain"/>
    <property type="match status" value="1"/>
</dbReference>
<dbReference type="GO" id="GO:0016020">
    <property type="term" value="C:membrane"/>
    <property type="evidence" value="ECO:0007669"/>
    <property type="project" value="TreeGrafter"/>
</dbReference>
<dbReference type="Pfam" id="PF05198">
    <property type="entry name" value="IF3_N"/>
    <property type="match status" value="1"/>
</dbReference>
<evidence type="ECO:0000256" key="5">
    <source>
        <dbReference type="NCBIfam" id="TIGR00168"/>
    </source>
</evidence>
<keyword evidence="4" id="KW-0963">Cytoplasm</keyword>